<name>A0A9W9YPB4_9CNID</name>
<sequence length="114" mass="12617">MWKMRAWALTYGYCRQEIVMYLTCINLSFVRVKDELELKGSGVSYKTSVGTDTSDHGSEFSNLSPYGIVSNGTNTGEGNGDPTSPQWGISYIKTEGEDESYDDPMNVVPKTPQS</sequence>
<reference evidence="2" key="1">
    <citation type="submission" date="2023-01" db="EMBL/GenBank/DDBJ databases">
        <title>Genome assembly of the deep-sea coral Lophelia pertusa.</title>
        <authorList>
            <person name="Herrera S."/>
            <person name="Cordes E."/>
        </authorList>
    </citation>
    <scope>NUCLEOTIDE SEQUENCE</scope>
    <source>
        <strain evidence="2">USNM1676648</strain>
        <tissue evidence="2">Polyp</tissue>
    </source>
</reference>
<comment type="caution">
    <text evidence="2">The sequence shown here is derived from an EMBL/GenBank/DDBJ whole genome shotgun (WGS) entry which is preliminary data.</text>
</comment>
<gene>
    <name evidence="2" type="primary">SUPT7L_1</name>
    <name evidence="2" type="ORF">OS493_025420</name>
</gene>
<keyword evidence="3" id="KW-1185">Reference proteome</keyword>
<dbReference type="Proteomes" id="UP001163046">
    <property type="component" value="Unassembled WGS sequence"/>
</dbReference>
<feature type="region of interest" description="Disordered" evidence="1">
    <location>
        <begin position="44"/>
        <end position="114"/>
    </location>
</feature>
<evidence type="ECO:0000313" key="2">
    <source>
        <dbReference type="EMBL" id="KAJ7356311.1"/>
    </source>
</evidence>
<evidence type="ECO:0000256" key="1">
    <source>
        <dbReference type="SAM" id="MobiDB-lite"/>
    </source>
</evidence>
<evidence type="ECO:0000313" key="3">
    <source>
        <dbReference type="Proteomes" id="UP001163046"/>
    </source>
</evidence>
<protein>
    <submittedName>
        <fullName evidence="2">Histone H3 acetylation</fullName>
    </submittedName>
</protein>
<proteinExistence type="predicted"/>
<organism evidence="2 3">
    <name type="scientific">Desmophyllum pertusum</name>
    <dbReference type="NCBI Taxonomy" id="174260"/>
    <lineage>
        <taxon>Eukaryota</taxon>
        <taxon>Metazoa</taxon>
        <taxon>Cnidaria</taxon>
        <taxon>Anthozoa</taxon>
        <taxon>Hexacorallia</taxon>
        <taxon>Scleractinia</taxon>
        <taxon>Caryophylliina</taxon>
        <taxon>Caryophylliidae</taxon>
        <taxon>Desmophyllum</taxon>
    </lineage>
</organism>
<dbReference type="EMBL" id="MU827322">
    <property type="protein sequence ID" value="KAJ7356311.1"/>
    <property type="molecule type" value="Genomic_DNA"/>
</dbReference>
<dbReference type="AlphaFoldDB" id="A0A9W9YPB4"/>
<feature type="compositionally biased region" description="Polar residues" evidence="1">
    <location>
        <begin position="59"/>
        <end position="87"/>
    </location>
</feature>
<accession>A0A9W9YPB4</accession>